<keyword evidence="1" id="KW-0732">Signal</keyword>
<evidence type="ECO:0000256" key="2">
    <source>
        <dbReference type="SAM" id="MobiDB-lite"/>
    </source>
</evidence>
<dbReference type="InterPro" id="IPR011055">
    <property type="entry name" value="Dup_hybrid_motif"/>
</dbReference>
<dbReference type="RefSeq" id="WP_045671493.1">
    <property type="nucleotide sequence ID" value="NZ_CP011058.1"/>
</dbReference>
<feature type="compositionally biased region" description="Basic and acidic residues" evidence="2">
    <location>
        <begin position="10"/>
        <end position="23"/>
    </location>
</feature>
<dbReference type="OrthoDB" id="2986589at2"/>
<feature type="compositionally biased region" description="Basic and acidic residues" evidence="2">
    <location>
        <begin position="122"/>
        <end position="133"/>
    </location>
</feature>
<feature type="region of interest" description="Disordered" evidence="2">
    <location>
        <begin position="1"/>
        <end position="43"/>
    </location>
</feature>
<dbReference type="SUPFAM" id="SSF51261">
    <property type="entry name" value="Duplicated hybrid motif"/>
    <property type="match status" value="1"/>
</dbReference>
<dbReference type="STRING" id="1126833.VN24_17755"/>
<reference evidence="4 5" key="1">
    <citation type="journal article" date="2015" name="J. Biotechnol.">
        <title>Complete genome sequence of Paenibacillus beijingensis 7188(T) (=DSM 24997(T)), a novel rhizobacterium from jujube garden soil.</title>
        <authorList>
            <person name="Kwak Y."/>
            <person name="Shin J.H."/>
        </authorList>
    </citation>
    <scope>NUCLEOTIDE SEQUENCE [LARGE SCALE GENOMIC DNA]</scope>
    <source>
        <strain evidence="4 5">DSM 24997</strain>
    </source>
</reference>
<dbReference type="PANTHER" id="PTHR21666">
    <property type="entry name" value="PEPTIDASE-RELATED"/>
    <property type="match status" value="1"/>
</dbReference>
<evidence type="ECO:0000313" key="5">
    <source>
        <dbReference type="Proteomes" id="UP000032633"/>
    </source>
</evidence>
<evidence type="ECO:0000259" key="3">
    <source>
        <dbReference type="Pfam" id="PF01551"/>
    </source>
</evidence>
<protein>
    <recommendedName>
        <fullName evidence="3">M23ase beta-sheet core domain-containing protein</fullName>
    </recommendedName>
</protein>
<feature type="domain" description="M23ase beta-sheet core" evidence="3">
    <location>
        <begin position="248"/>
        <end position="341"/>
    </location>
</feature>
<keyword evidence="5" id="KW-1185">Reference proteome</keyword>
<organism evidence="4 5">
    <name type="scientific">Paenibacillus beijingensis</name>
    <dbReference type="NCBI Taxonomy" id="1126833"/>
    <lineage>
        <taxon>Bacteria</taxon>
        <taxon>Bacillati</taxon>
        <taxon>Bacillota</taxon>
        <taxon>Bacilli</taxon>
        <taxon>Bacillales</taxon>
        <taxon>Paenibacillaceae</taxon>
        <taxon>Paenibacillus</taxon>
    </lineage>
</organism>
<dbReference type="PANTHER" id="PTHR21666:SF289">
    <property type="entry name" value="L-ALA--D-GLU ENDOPEPTIDASE"/>
    <property type="match status" value="1"/>
</dbReference>
<accession>A0A0D5NLM9</accession>
<dbReference type="Pfam" id="PF01551">
    <property type="entry name" value="Peptidase_M23"/>
    <property type="match status" value="1"/>
</dbReference>
<gene>
    <name evidence="4" type="ORF">VN24_17755</name>
</gene>
<evidence type="ECO:0000256" key="1">
    <source>
        <dbReference type="ARBA" id="ARBA00022729"/>
    </source>
</evidence>
<feature type="region of interest" description="Disordered" evidence="2">
    <location>
        <begin position="115"/>
        <end position="141"/>
    </location>
</feature>
<sequence>MKIQKSVRQRRQEKIRRLTEDGTKASGRLPVRREHRTDPASPYRYDAYDSGAFDSERFPIRDDHRGWHVGNPFPNLNVTAGGEYGDPDNDPEKAWKEQQADWWRTGAGGFERTPYIRQARGKGMDDSSRDRRSGGTYGSEGGGPLLRELRMRLLAAALLFGAVWGLFQAQGEWATGGQSFVTRALTQNMDFQAVAVWYRETFDGAPTFIPIFGGSDNEAKSVAGTVKLPVTSPLEGGSIVRTFAELLSGVELAGKPQEDVGAAQEGRVTLVSGDSGSGFTVVIQHAGGRSTIYGNMSAAEVKKGDWVQPGQTIGELGPQVGTSGTALLYFAVKQNDSYVDPADVVPID</sequence>
<dbReference type="PATRIC" id="fig|1126833.4.peg.3898"/>
<dbReference type="GO" id="GO:0004222">
    <property type="term" value="F:metalloendopeptidase activity"/>
    <property type="evidence" value="ECO:0007669"/>
    <property type="project" value="TreeGrafter"/>
</dbReference>
<dbReference type="HOGENOM" id="CLU_075789_0_0_9"/>
<dbReference type="AlphaFoldDB" id="A0A0D5NLM9"/>
<dbReference type="InterPro" id="IPR016047">
    <property type="entry name" value="M23ase_b-sheet_dom"/>
</dbReference>
<dbReference type="Gene3D" id="2.70.70.10">
    <property type="entry name" value="Glucose Permease (Domain IIA)"/>
    <property type="match status" value="1"/>
</dbReference>
<dbReference type="CDD" id="cd12797">
    <property type="entry name" value="M23_peptidase"/>
    <property type="match status" value="1"/>
</dbReference>
<dbReference type="KEGG" id="pbj:VN24_17755"/>
<name>A0A0D5NLM9_9BACL</name>
<dbReference type="InterPro" id="IPR050570">
    <property type="entry name" value="Cell_wall_metabolism_enzyme"/>
</dbReference>
<proteinExistence type="predicted"/>
<dbReference type="Proteomes" id="UP000032633">
    <property type="component" value="Chromosome"/>
</dbReference>
<dbReference type="EMBL" id="CP011058">
    <property type="protein sequence ID" value="AJY76065.1"/>
    <property type="molecule type" value="Genomic_DNA"/>
</dbReference>
<reference evidence="5" key="2">
    <citation type="submission" date="2015-03" db="EMBL/GenBank/DDBJ databases">
        <title>Genome sequence of Paenibacillus beijingensis strain DSM 24997T.</title>
        <authorList>
            <person name="Kwak Y."/>
            <person name="Shin J.-H."/>
        </authorList>
    </citation>
    <scope>NUCLEOTIDE SEQUENCE [LARGE SCALE GENOMIC DNA]</scope>
    <source>
        <strain evidence="5">DSM 24997</strain>
    </source>
</reference>
<evidence type="ECO:0000313" key="4">
    <source>
        <dbReference type="EMBL" id="AJY76065.1"/>
    </source>
</evidence>